<dbReference type="InterPro" id="IPR011008">
    <property type="entry name" value="Dimeric_a/b-barrel"/>
</dbReference>
<sequence>MIRHTVVFTLKHQPDSTEETEFLEKAAKLERINVVNKFEILRQVSAKNSFQFGLSMEFSSQTEYDYYNEHPDHLAFVEQVWLKEVEDFMEIDYKVLDLTDREN</sequence>
<dbReference type="Proteomes" id="UP001163726">
    <property type="component" value="Chromosome"/>
</dbReference>
<accession>A0ABY7AKY2</accession>
<protein>
    <submittedName>
        <fullName evidence="3">Dabb family protein</fullName>
    </submittedName>
</protein>
<dbReference type="RefSeq" id="WP_268074231.1">
    <property type="nucleotide sequence ID" value="NZ_CP109965.1"/>
</dbReference>
<evidence type="ECO:0000259" key="2">
    <source>
        <dbReference type="PROSITE" id="PS51502"/>
    </source>
</evidence>
<dbReference type="Gene3D" id="3.30.70.100">
    <property type="match status" value="1"/>
</dbReference>
<proteinExistence type="predicted"/>
<dbReference type="PANTHER" id="PTHR33178:SF10">
    <property type="entry name" value="STRESS-RESPONSE A_B BARREL DOMAIN-CONTAINING PROTEIN"/>
    <property type="match status" value="1"/>
</dbReference>
<dbReference type="PANTHER" id="PTHR33178">
    <property type="match status" value="1"/>
</dbReference>
<keyword evidence="4" id="KW-1185">Reference proteome</keyword>
<reference evidence="3" key="1">
    <citation type="submission" date="2022-10" db="EMBL/GenBank/DDBJ databases">
        <title>Catenovulum adriacola sp. nov. isolated in the Harbour of Susak.</title>
        <authorList>
            <person name="Schoch T."/>
            <person name="Reich S.J."/>
            <person name="Stoeferle S."/>
            <person name="Flaiz M."/>
            <person name="Kazda M."/>
            <person name="Riedel C.U."/>
            <person name="Duerre P."/>
        </authorList>
    </citation>
    <scope>NUCLEOTIDE SEQUENCE</scope>
    <source>
        <strain evidence="3">TS8</strain>
    </source>
</reference>
<dbReference type="InterPro" id="IPR013097">
    <property type="entry name" value="Dabb"/>
</dbReference>
<gene>
    <name evidence="3" type="ORF">OLW01_12380</name>
</gene>
<dbReference type="PROSITE" id="PS51502">
    <property type="entry name" value="S_R_A_B_BARREL"/>
    <property type="match status" value="1"/>
</dbReference>
<dbReference type="InterPro" id="IPR044662">
    <property type="entry name" value="HS1/DABB1-like"/>
</dbReference>
<name>A0ABY7AKY2_9ALTE</name>
<dbReference type="EMBL" id="CP109965">
    <property type="protein sequence ID" value="WAJ69932.1"/>
    <property type="molecule type" value="Genomic_DNA"/>
</dbReference>
<dbReference type="SMART" id="SM00886">
    <property type="entry name" value="Dabb"/>
    <property type="match status" value="1"/>
</dbReference>
<feature type="domain" description="Stress-response A/B barrel" evidence="2">
    <location>
        <begin position="2"/>
        <end position="93"/>
    </location>
</feature>
<evidence type="ECO:0000313" key="3">
    <source>
        <dbReference type="EMBL" id="WAJ69932.1"/>
    </source>
</evidence>
<evidence type="ECO:0000256" key="1">
    <source>
        <dbReference type="ARBA" id="ARBA00011738"/>
    </source>
</evidence>
<evidence type="ECO:0000313" key="4">
    <source>
        <dbReference type="Proteomes" id="UP001163726"/>
    </source>
</evidence>
<dbReference type="Pfam" id="PF07876">
    <property type="entry name" value="Dabb"/>
    <property type="match status" value="1"/>
</dbReference>
<comment type="subunit">
    <text evidence="1">Homodimer.</text>
</comment>
<dbReference type="SUPFAM" id="SSF54909">
    <property type="entry name" value="Dimeric alpha+beta barrel"/>
    <property type="match status" value="1"/>
</dbReference>
<organism evidence="3 4">
    <name type="scientific">Catenovulum adriaticum</name>
    <dbReference type="NCBI Taxonomy" id="2984846"/>
    <lineage>
        <taxon>Bacteria</taxon>
        <taxon>Pseudomonadati</taxon>
        <taxon>Pseudomonadota</taxon>
        <taxon>Gammaproteobacteria</taxon>
        <taxon>Alteromonadales</taxon>
        <taxon>Alteromonadaceae</taxon>
        <taxon>Catenovulum</taxon>
    </lineage>
</organism>